<dbReference type="InterPro" id="IPR036388">
    <property type="entry name" value="WH-like_DNA-bd_sf"/>
</dbReference>
<evidence type="ECO:0000313" key="5">
    <source>
        <dbReference type="EMBL" id="KPL73736.1"/>
    </source>
</evidence>
<dbReference type="SMART" id="SM00421">
    <property type="entry name" value="HTH_LUXR"/>
    <property type="match status" value="1"/>
</dbReference>
<dbReference type="InterPro" id="IPR013249">
    <property type="entry name" value="RNA_pol_sigma70_r4_t2"/>
</dbReference>
<dbReference type="PANTHER" id="PTHR44688:SF16">
    <property type="entry name" value="DNA-BINDING TRANSCRIPTIONAL ACTIVATOR DEVR_DOSR"/>
    <property type="match status" value="1"/>
</dbReference>
<evidence type="ECO:0000259" key="4">
    <source>
        <dbReference type="SMART" id="SM00421"/>
    </source>
</evidence>
<keyword evidence="6" id="KW-1185">Reference proteome</keyword>
<dbReference type="Pfam" id="PF09623">
    <property type="entry name" value="Cas_NE0113"/>
    <property type="match status" value="1"/>
</dbReference>
<comment type="caution">
    <text evidence="5">The sequence shown here is derived from an EMBL/GenBank/DDBJ whole genome shotgun (WGS) entry which is preliminary data.</text>
</comment>
<dbReference type="SUPFAM" id="SSF46894">
    <property type="entry name" value="C-terminal effector domain of the bipartite response regulators"/>
    <property type="match status" value="1"/>
</dbReference>
<dbReference type="GO" id="GO:0016987">
    <property type="term" value="F:sigma factor activity"/>
    <property type="evidence" value="ECO:0007669"/>
    <property type="project" value="InterPro"/>
</dbReference>
<evidence type="ECO:0000256" key="3">
    <source>
        <dbReference type="ARBA" id="ARBA00023163"/>
    </source>
</evidence>
<dbReference type="Proteomes" id="UP000050417">
    <property type="component" value="Unassembled WGS sequence"/>
</dbReference>
<accession>A0A0P6WU07</accession>
<sequence>MHQSNATLFSTLGTEPQVVTAFVDLITRQGISIDSLHILHTIGGDKRIDQATETLREEFANSSSIYKIHFHAIANLQGHPYPDIDSSESVEAFFRLLYLLIWQEKQANHIVHVCIAGGRKTMAVYGMSAAQLLFDERDRLWHLFSAGKFLESKRLHPQPGDDVRLVPIPVIPWSSLSPVLTNLSGIQDPYAALDQVAHLRLRERYDEARIFVLSLLTPAEQRVVRLLALEGLSDQEIAERLVVSPRTVEQQLRAAYAKAEEHWQVEKITRTQLIALLQYFFSTQIGENPHDKPMRSL</sequence>
<dbReference type="Gene3D" id="1.10.10.10">
    <property type="entry name" value="Winged helix-like DNA-binding domain superfamily/Winged helix DNA-binding domain"/>
    <property type="match status" value="1"/>
</dbReference>
<dbReference type="GO" id="GO:0006352">
    <property type="term" value="P:DNA-templated transcription initiation"/>
    <property type="evidence" value="ECO:0007669"/>
    <property type="project" value="InterPro"/>
</dbReference>
<keyword evidence="2" id="KW-0238">DNA-binding</keyword>
<keyword evidence="3" id="KW-0804">Transcription</keyword>
<dbReference type="Pfam" id="PF08281">
    <property type="entry name" value="Sigma70_r4_2"/>
    <property type="match status" value="1"/>
</dbReference>
<dbReference type="PANTHER" id="PTHR44688">
    <property type="entry name" value="DNA-BINDING TRANSCRIPTIONAL ACTIVATOR DEVR_DOSR"/>
    <property type="match status" value="1"/>
</dbReference>
<dbReference type="GO" id="GO:0003677">
    <property type="term" value="F:DNA binding"/>
    <property type="evidence" value="ECO:0007669"/>
    <property type="project" value="UniProtKB-KW"/>
</dbReference>
<dbReference type="InterPro" id="IPR016032">
    <property type="entry name" value="Sig_transdc_resp-reg_C-effctor"/>
</dbReference>
<evidence type="ECO:0000313" key="6">
    <source>
        <dbReference type="Proteomes" id="UP000050417"/>
    </source>
</evidence>
<proteinExistence type="predicted"/>
<organism evidence="5 6">
    <name type="scientific">Ornatilinea apprima</name>
    <dbReference type="NCBI Taxonomy" id="1134406"/>
    <lineage>
        <taxon>Bacteria</taxon>
        <taxon>Bacillati</taxon>
        <taxon>Chloroflexota</taxon>
        <taxon>Anaerolineae</taxon>
        <taxon>Anaerolineales</taxon>
        <taxon>Anaerolineaceae</taxon>
        <taxon>Ornatilinea</taxon>
    </lineage>
</organism>
<evidence type="ECO:0000256" key="1">
    <source>
        <dbReference type="ARBA" id="ARBA00023015"/>
    </source>
</evidence>
<keyword evidence="1" id="KW-0805">Transcription regulation</keyword>
<gene>
    <name evidence="5" type="ORF">ADN00_14285</name>
</gene>
<dbReference type="InterPro" id="IPR000792">
    <property type="entry name" value="Tscrpt_reg_LuxR_C"/>
</dbReference>
<dbReference type="InterPro" id="IPR019092">
    <property type="entry name" value="SSO2081-like_dom"/>
</dbReference>
<feature type="domain" description="HTH luxR-type" evidence="4">
    <location>
        <begin position="213"/>
        <end position="277"/>
    </location>
</feature>
<dbReference type="EMBL" id="LGCL01000034">
    <property type="protein sequence ID" value="KPL73736.1"/>
    <property type="molecule type" value="Genomic_DNA"/>
</dbReference>
<protein>
    <recommendedName>
        <fullName evidence="4">HTH luxR-type domain-containing protein</fullName>
    </recommendedName>
</protein>
<dbReference type="AlphaFoldDB" id="A0A0P6WU07"/>
<evidence type="ECO:0000256" key="2">
    <source>
        <dbReference type="ARBA" id="ARBA00023125"/>
    </source>
</evidence>
<reference evidence="5 6" key="1">
    <citation type="submission" date="2015-07" db="EMBL/GenBank/DDBJ databases">
        <title>Genome sequence of Ornatilinea apprima DSM 23815.</title>
        <authorList>
            <person name="Hemp J."/>
            <person name="Ward L.M."/>
            <person name="Pace L.A."/>
            <person name="Fischer W.W."/>
        </authorList>
    </citation>
    <scope>NUCLEOTIDE SEQUENCE [LARGE SCALE GENOMIC DNA]</scope>
    <source>
        <strain evidence="5 6">P3M-1</strain>
    </source>
</reference>
<name>A0A0P6WU07_9CHLR</name>
<dbReference type="STRING" id="1134406.ADN00_14285"/>